<dbReference type="PANTHER" id="PTHR11002">
    <property type="entry name" value="CARBONIC ANHYDRASE"/>
    <property type="match status" value="1"/>
</dbReference>
<dbReference type="InterPro" id="IPR036874">
    <property type="entry name" value="Carbonic_anhydrase_sf"/>
</dbReference>
<dbReference type="CDD" id="cd03378">
    <property type="entry name" value="beta_CA_cladeC"/>
    <property type="match status" value="1"/>
</dbReference>
<proteinExistence type="inferred from homology"/>
<dbReference type="Proteomes" id="UP000613030">
    <property type="component" value="Unassembled WGS sequence"/>
</dbReference>
<name>A0ABS1KJS4_9BACT</name>
<dbReference type="InterPro" id="IPR001765">
    <property type="entry name" value="Carbonic_anhydrase"/>
</dbReference>
<keyword evidence="3" id="KW-1185">Reference proteome</keyword>
<protein>
    <submittedName>
        <fullName evidence="2">Carbonic anhydrase</fullName>
    </submittedName>
</protein>
<evidence type="ECO:0000313" key="3">
    <source>
        <dbReference type="Proteomes" id="UP000613030"/>
    </source>
</evidence>
<dbReference type="Pfam" id="PF00484">
    <property type="entry name" value="Pro_CA"/>
    <property type="match status" value="1"/>
</dbReference>
<dbReference type="SUPFAM" id="SSF53056">
    <property type="entry name" value="beta-carbonic anhydrase, cab"/>
    <property type="match status" value="1"/>
</dbReference>
<evidence type="ECO:0000313" key="2">
    <source>
        <dbReference type="EMBL" id="MBL0739695.1"/>
    </source>
</evidence>
<reference evidence="2 3" key="1">
    <citation type="submission" date="2021-01" db="EMBL/GenBank/DDBJ databases">
        <title>Chryseolinea sp. Jin1 Genome sequencing and assembly.</title>
        <authorList>
            <person name="Kim I."/>
        </authorList>
    </citation>
    <scope>NUCLEOTIDE SEQUENCE [LARGE SCALE GENOMIC DNA]</scope>
    <source>
        <strain evidence="2 3">Jin1</strain>
    </source>
</reference>
<comment type="caution">
    <text evidence="2">The sequence shown here is derived from an EMBL/GenBank/DDBJ whole genome shotgun (WGS) entry which is preliminary data.</text>
</comment>
<gene>
    <name evidence="2" type="ORF">JI741_00635</name>
</gene>
<dbReference type="NCBIfam" id="NF011765">
    <property type="entry name" value="PRK15219.1"/>
    <property type="match status" value="1"/>
</dbReference>
<dbReference type="SMART" id="SM00947">
    <property type="entry name" value="Pro_CA"/>
    <property type="match status" value="1"/>
</dbReference>
<organism evidence="2 3">
    <name type="scientific">Chryseolinea lacunae</name>
    <dbReference type="NCBI Taxonomy" id="2801331"/>
    <lineage>
        <taxon>Bacteria</taxon>
        <taxon>Pseudomonadati</taxon>
        <taxon>Bacteroidota</taxon>
        <taxon>Cytophagia</taxon>
        <taxon>Cytophagales</taxon>
        <taxon>Fulvivirgaceae</taxon>
        <taxon>Chryseolinea</taxon>
    </lineage>
</organism>
<dbReference type="PANTHER" id="PTHR11002:SF79">
    <property type="entry name" value="CARBONIC ANHYDRASE 2"/>
    <property type="match status" value="1"/>
</dbReference>
<evidence type="ECO:0000256" key="1">
    <source>
        <dbReference type="ARBA" id="ARBA00006217"/>
    </source>
</evidence>
<comment type="similarity">
    <text evidence="1">Belongs to the beta-class carbonic anhydrase family.</text>
</comment>
<accession>A0ABS1KJS4</accession>
<dbReference type="Gene3D" id="3.40.1050.10">
    <property type="entry name" value="Carbonic anhydrase"/>
    <property type="match status" value="1"/>
</dbReference>
<sequence>MKYGAITVFACLSAACSKSPCDERNLDELITETVLTAEDQARLTSEQIIQSLKDGNVRFCGGRLTLRNHSKQVRDAANGQHPKAVVLSCLDSRIPVEDVFDKGIGDMFVARVAGNVVNEDILGSLEFGCAVAGAKVIVVMGHENCGAIKAGIDRIETGNIAFLVRKIGRAVDQVNSFAGEKASSNKAYVHAVTVANIQTSLSDIRKNSPTLAKLESEGKLKIVGALYDLDTGEVMFLN</sequence>
<dbReference type="EMBL" id="JAERRB010000001">
    <property type="protein sequence ID" value="MBL0739695.1"/>
    <property type="molecule type" value="Genomic_DNA"/>
</dbReference>
<dbReference type="PROSITE" id="PS51257">
    <property type="entry name" value="PROKAR_LIPOPROTEIN"/>
    <property type="match status" value="1"/>
</dbReference>